<organism evidence="1 2">
    <name type="scientific">Gossypium gossypioides</name>
    <name type="common">Mexican cotton</name>
    <name type="synonym">Selera gossypioides</name>
    <dbReference type="NCBI Taxonomy" id="34282"/>
    <lineage>
        <taxon>Eukaryota</taxon>
        <taxon>Viridiplantae</taxon>
        <taxon>Streptophyta</taxon>
        <taxon>Embryophyta</taxon>
        <taxon>Tracheophyta</taxon>
        <taxon>Spermatophyta</taxon>
        <taxon>Magnoliopsida</taxon>
        <taxon>eudicotyledons</taxon>
        <taxon>Gunneridae</taxon>
        <taxon>Pentapetalae</taxon>
        <taxon>rosids</taxon>
        <taxon>malvids</taxon>
        <taxon>Malvales</taxon>
        <taxon>Malvaceae</taxon>
        <taxon>Malvoideae</taxon>
        <taxon>Gossypium</taxon>
    </lineage>
</organism>
<protein>
    <submittedName>
        <fullName evidence="1">Uncharacterized protein</fullName>
    </submittedName>
</protein>
<evidence type="ECO:0000313" key="2">
    <source>
        <dbReference type="Proteomes" id="UP000593579"/>
    </source>
</evidence>
<name>A0A7J9D484_GOSGO</name>
<dbReference type="EMBL" id="JABEZY010270462">
    <property type="protein sequence ID" value="MBA0755530.1"/>
    <property type="molecule type" value="Genomic_DNA"/>
</dbReference>
<dbReference type="AlphaFoldDB" id="A0A7J9D484"/>
<accession>A0A7J9D484</accession>
<reference evidence="1 2" key="1">
    <citation type="journal article" date="2019" name="Genome Biol. Evol.">
        <title>Insights into the evolution of the New World diploid cottons (Gossypium, subgenus Houzingenia) based on genome sequencing.</title>
        <authorList>
            <person name="Grover C.E."/>
            <person name="Arick M.A. 2nd"/>
            <person name="Thrash A."/>
            <person name="Conover J.L."/>
            <person name="Sanders W.S."/>
            <person name="Peterson D.G."/>
            <person name="Frelichowski J.E."/>
            <person name="Scheffler J.A."/>
            <person name="Scheffler B.E."/>
            <person name="Wendel J.F."/>
        </authorList>
    </citation>
    <scope>NUCLEOTIDE SEQUENCE [LARGE SCALE GENOMIC DNA]</scope>
    <source>
        <strain evidence="1">5</strain>
        <tissue evidence="1">Leaf</tissue>
    </source>
</reference>
<evidence type="ECO:0000313" key="1">
    <source>
        <dbReference type="EMBL" id="MBA0755530.1"/>
    </source>
</evidence>
<proteinExistence type="predicted"/>
<dbReference type="Proteomes" id="UP000593579">
    <property type="component" value="Unassembled WGS sequence"/>
</dbReference>
<keyword evidence="2" id="KW-1185">Reference proteome</keyword>
<gene>
    <name evidence="1" type="ORF">Gogos_022115</name>
</gene>
<sequence length="29" mass="3249">MLMGMEMAITVVMGNHELGRRNPRGKMTS</sequence>
<dbReference type="OrthoDB" id="10431091at2759"/>
<comment type="caution">
    <text evidence="1">The sequence shown here is derived from an EMBL/GenBank/DDBJ whole genome shotgun (WGS) entry which is preliminary data.</text>
</comment>